<dbReference type="InterPro" id="IPR000073">
    <property type="entry name" value="AB_hydrolase_1"/>
</dbReference>
<feature type="compositionally biased region" description="Gly residues" evidence="1">
    <location>
        <begin position="1"/>
        <end position="11"/>
    </location>
</feature>
<evidence type="ECO:0000256" key="1">
    <source>
        <dbReference type="SAM" id="MobiDB-lite"/>
    </source>
</evidence>
<feature type="domain" description="AB hydrolase-1" evidence="3">
    <location>
        <begin position="143"/>
        <end position="403"/>
    </location>
</feature>
<dbReference type="AlphaFoldDB" id="A0A345T4H2"/>
<dbReference type="GO" id="GO:0016787">
    <property type="term" value="F:hydrolase activity"/>
    <property type="evidence" value="ECO:0007669"/>
    <property type="project" value="UniProtKB-KW"/>
</dbReference>
<dbReference type="PANTHER" id="PTHR43194:SF2">
    <property type="entry name" value="PEROXISOMAL MEMBRANE PROTEIN LPX1"/>
    <property type="match status" value="1"/>
</dbReference>
<sequence length="423" mass="44530">MGLRPGYGGAPHGRPAGVRRRAGTEMMDGDRPPRPGTEGRMRPHRHAADALLALVSRDWAGLPVALLLAAVGGWCAALGPTWTTVLGGVLLGLAVLTGAGSLRHLRHVARVLARYPAPGRLVDVGGHRMHVLAEGRAGGRPTVVWMPGGHSPGHELHHLHAALREETRSVLVDRPGSGWSDIGPFPRTTATEADELLTALEKAGERGPFVLVGHSLGGLLVANAARRRPDLVAALVLLDPTPPDVITYGPSTPLLARSRSDSLRSALRCLFGIHGAGRKSPSGEPGEPDEVLRALASRARSGCATASIYRELSPTGMAEVGWQTMVYDGDLGDLPVVLVTPGDLTGGEEALNGGHDATEAERLRRFYLATRSRFLATSTAARRICTPAGTGHNFPHEAPEFVVGVVRTVLGELHKEQPEAGAG</sequence>
<keyword evidence="2" id="KW-0472">Membrane</keyword>
<feature type="transmembrane region" description="Helical" evidence="2">
    <location>
        <begin position="59"/>
        <end position="79"/>
    </location>
</feature>
<dbReference type="EMBL" id="CP031264">
    <property type="protein sequence ID" value="AXI80877.1"/>
    <property type="molecule type" value="Genomic_DNA"/>
</dbReference>
<reference evidence="5" key="1">
    <citation type="submission" date="2018-07" db="EMBL/GenBank/DDBJ databases">
        <title>Streptacidiphilus bronchialis DSM 106435 chromosome.</title>
        <authorList>
            <person name="Batra D."/>
            <person name="Gulvik C.A."/>
        </authorList>
    </citation>
    <scope>NUCLEOTIDE SEQUENCE [LARGE SCALE GENOMIC DNA]</scope>
    <source>
        <strain evidence="5">DSM 106435</strain>
    </source>
</reference>
<evidence type="ECO:0000313" key="5">
    <source>
        <dbReference type="Proteomes" id="UP000249340"/>
    </source>
</evidence>
<evidence type="ECO:0000259" key="3">
    <source>
        <dbReference type="Pfam" id="PF12697"/>
    </source>
</evidence>
<dbReference type="OrthoDB" id="7185741at2"/>
<accession>A0A345T4H2</accession>
<protein>
    <submittedName>
        <fullName evidence="4">Alpha/beta hydrolase</fullName>
    </submittedName>
</protein>
<dbReference type="KEGG" id="stri:C7M71_029355"/>
<dbReference type="InterPro" id="IPR029058">
    <property type="entry name" value="AB_hydrolase_fold"/>
</dbReference>
<feature type="region of interest" description="Disordered" evidence="1">
    <location>
        <begin position="1"/>
        <end position="43"/>
    </location>
</feature>
<evidence type="ECO:0000256" key="2">
    <source>
        <dbReference type="SAM" id="Phobius"/>
    </source>
</evidence>
<dbReference type="PANTHER" id="PTHR43194">
    <property type="entry name" value="HYDROLASE ALPHA/BETA FOLD FAMILY"/>
    <property type="match status" value="1"/>
</dbReference>
<keyword evidence="2" id="KW-0812">Transmembrane</keyword>
<proteinExistence type="predicted"/>
<evidence type="ECO:0000313" key="4">
    <source>
        <dbReference type="EMBL" id="AXI80877.1"/>
    </source>
</evidence>
<feature type="compositionally biased region" description="Basic and acidic residues" evidence="1">
    <location>
        <begin position="28"/>
        <end position="41"/>
    </location>
</feature>
<dbReference type="Proteomes" id="UP000249340">
    <property type="component" value="Chromosome"/>
</dbReference>
<organism evidence="4 5">
    <name type="scientific">Peterkaempfera bronchialis</name>
    <dbReference type="NCBI Taxonomy" id="2126346"/>
    <lineage>
        <taxon>Bacteria</taxon>
        <taxon>Bacillati</taxon>
        <taxon>Actinomycetota</taxon>
        <taxon>Actinomycetes</taxon>
        <taxon>Kitasatosporales</taxon>
        <taxon>Streptomycetaceae</taxon>
        <taxon>Peterkaempfera</taxon>
    </lineage>
</organism>
<dbReference type="PRINTS" id="PR00111">
    <property type="entry name" value="ABHYDROLASE"/>
</dbReference>
<dbReference type="InterPro" id="IPR050228">
    <property type="entry name" value="Carboxylesterase_BioH"/>
</dbReference>
<keyword evidence="2" id="KW-1133">Transmembrane helix</keyword>
<dbReference type="Gene3D" id="3.40.50.1820">
    <property type="entry name" value="alpha/beta hydrolase"/>
    <property type="match status" value="1"/>
</dbReference>
<dbReference type="SUPFAM" id="SSF53474">
    <property type="entry name" value="alpha/beta-Hydrolases"/>
    <property type="match status" value="1"/>
</dbReference>
<keyword evidence="5" id="KW-1185">Reference proteome</keyword>
<keyword evidence="4" id="KW-0378">Hydrolase</keyword>
<gene>
    <name evidence="4" type="ORF">C7M71_029355</name>
</gene>
<dbReference type="Pfam" id="PF12697">
    <property type="entry name" value="Abhydrolase_6"/>
    <property type="match status" value="1"/>
</dbReference>
<feature type="transmembrane region" description="Helical" evidence="2">
    <location>
        <begin position="85"/>
        <end position="105"/>
    </location>
</feature>
<name>A0A345T4H2_9ACTN</name>